<comment type="caution">
    <text evidence="2">The sequence shown here is derived from an EMBL/GenBank/DDBJ whole genome shotgun (WGS) entry which is preliminary data.</text>
</comment>
<feature type="transmembrane region" description="Helical" evidence="1">
    <location>
        <begin position="53"/>
        <end position="73"/>
    </location>
</feature>
<dbReference type="Proteomes" id="UP001595792">
    <property type="component" value="Unassembled WGS sequence"/>
</dbReference>
<keyword evidence="1" id="KW-0812">Transmembrane</keyword>
<accession>A0ABV8NER8</accession>
<evidence type="ECO:0000256" key="1">
    <source>
        <dbReference type="SAM" id="Phobius"/>
    </source>
</evidence>
<gene>
    <name evidence="2" type="ORF">ACFOUY_00755</name>
</gene>
<reference evidence="3" key="1">
    <citation type="journal article" date="2019" name="Int. J. Syst. Evol. Microbiol.">
        <title>The Global Catalogue of Microorganisms (GCM) 10K type strain sequencing project: providing services to taxonomists for standard genome sequencing and annotation.</title>
        <authorList>
            <consortium name="The Broad Institute Genomics Platform"/>
            <consortium name="The Broad Institute Genome Sequencing Center for Infectious Disease"/>
            <person name="Wu L."/>
            <person name="Ma J."/>
        </authorList>
    </citation>
    <scope>NUCLEOTIDE SEQUENCE [LARGE SCALE GENOMIC DNA]</scope>
    <source>
        <strain evidence="3">CCM 8689</strain>
    </source>
</reference>
<protein>
    <recommendedName>
        <fullName evidence="4">Transposase DDE domain-containing protein</fullName>
    </recommendedName>
</protein>
<name>A0ABV8NER8_9SPHI</name>
<proteinExistence type="predicted"/>
<feature type="non-terminal residue" evidence="2">
    <location>
        <position position="1"/>
    </location>
</feature>
<dbReference type="EMBL" id="JBHSBY010000005">
    <property type="protein sequence ID" value="MFC4195221.1"/>
    <property type="molecule type" value="Genomic_DNA"/>
</dbReference>
<evidence type="ECO:0008006" key="4">
    <source>
        <dbReference type="Google" id="ProtNLM"/>
    </source>
</evidence>
<keyword evidence="1" id="KW-1133">Transmembrane helix</keyword>
<evidence type="ECO:0000313" key="2">
    <source>
        <dbReference type="EMBL" id="MFC4195221.1"/>
    </source>
</evidence>
<dbReference type="RefSeq" id="WP_378958527.1">
    <property type="nucleotide sequence ID" value="NZ_JBHSBY010000005.1"/>
</dbReference>
<keyword evidence="1" id="KW-0472">Membrane</keyword>
<evidence type="ECO:0000313" key="3">
    <source>
        <dbReference type="Proteomes" id="UP001595792"/>
    </source>
</evidence>
<organism evidence="2 3">
    <name type="scientific">Pedobacter jamesrossensis</name>
    <dbReference type="NCBI Taxonomy" id="1908238"/>
    <lineage>
        <taxon>Bacteria</taxon>
        <taxon>Pseudomonadati</taxon>
        <taxon>Bacteroidota</taxon>
        <taxon>Sphingobacteriia</taxon>
        <taxon>Sphingobacteriales</taxon>
        <taxon>Sphingobacteriaceae</taxon>
        <taxon>Pedobacter</taxon>
    </lineage>
</organism>
<sequence length="186" mass="21505">TKRRKLPLDRIAYLVISLLKRSLSVELEDFFSTHYPTEGCVTKAAFCKQRQKLHYSFFALWNAVLVNSFYSLYGKRAKRWKGFRLVAIDGSTSYLVNKPEVFDHFGVQVNQSTSVVMGRIMTARDVLNGVNICSQLHPINTSEQHIAYQWIPNLERDMLAIYDRGFPSFSAMYLHLEQEAPVNFVM</sequence>
<keyword evidence="3" id="KW-1185">Reference proteome</keyword>
<feature type="non-terminal residue" evidence="2">
    <location>
        <position position="186"/>
    </location>
</feature>